<dbReference type="GO" id="GO:0004523">
    <property type="term" value="F:RNA-DNA hybrid ribonuclease activity"/>
    <property type="evidence" value="ECO:0007669"/>
    <property type="project" value="InterPro"/>
</dbReference>
<accession>A0A179F0J6</accession>
<dbReference type="CDD" id="cd09276">
    <property type="entry name" value="Rnase_HI_RT_non_LTR"/>
    <property type="match status" value="1"/>
</dbReference>
<dbReference type="InterPro" id="IPR012337">
    <property type="entry name" value="RNaseH-like_sf"/>
</dbReference>
<dbReference type="SUPFAM" id="SSF53098">
    <property type="entry name" value="Ribonuclease H-like"/>
    <property type="match status" value="1"/>
</dbReference>
<dbReference type="InterPro" id="IPR002156">
    <property type="entry name" value="RNaseH_domain"/>
</dbReference>
<dbReference type="Gene3D" id="3.30.420.10">
    <property type="entry name" value="Ribonuclease H-like superfamily/Ribonuclease H"/>
    <property type="match status" value="1"/>
</dbReference>
<dbReference type="Proteomes" id="UP000078240">
    <property type="component" value="Unassembled WGS sequence"/>
</dbReference>
<dbReference type="AlphaFoldDB" id="A0A179F0J6"/>
<gene>
    <name evidence="2" type="ORF">VFPBJ_11649</name>
</gene>
<dbReference type="GO" id="GO:0003676">
    <property type="term" value="F:nucleic acid binding"/>
    <property type="evidence" value="ECO:0007669"/>
    <property type="project" value="InterPro"/>
</dbReference>
<dbReference type="EMBL" id="LSBH01000046">
    <property type="protein sequence ID" value="OAQ58780.1"/>
    <property type="molecule type" value="Genomic_DNA"/>
</dbReference>
<proteinExistence type="predicted"/>
<dbReference type="PANTHER" id="PTHR33481:SF1">
    <property type="entry name" value="ENDONUCLEASE_EXONUCLEASE_PHOSPHATASE DOMAIN-CONTAINING PROTEIN-RELATED"/>
    <property type="match status" value="1"/>
</dbReference>
<protein>
    <submittedName>
        <fullName evidence="2">Reverse transcriptase</fullName>
    </submittedName>
</protein>
<reference evidence="2 3" key="1">
    <citation type="submission" date="2016-01" db="EMBL/GenBank/DDBJ databases">
        <title>Biosynthesis of antibiotic leucinostatins and their inhibition on Phytophthora in bio-control Purpureocillium lilacinum.</title>
        <authorList>
            <person name="Wang G."/>
            <person name="Liu Z."/>
            <person name="Lin R."/>
            <person name="Li E."/>
            <person name="Mao Z."/>
            <person name="Ling J."/>
            <person name="Yin W."/>
            <person name="Xie B."/>
        </authorList>
    </citation>
    <scope>NUCLEOTIDE SEQUENCE [LARGE SCALE GENOMIC DNA]</scope>
    <source>
        <strain evidence="2">PLBJ-1</strain>
    </source>
</reference>
<feature type="domain" description="RNase H type-1" evidence="1">
    <location>
        <begin position="656"/>
        <end position="787"/>
    </location>
</feature>
<evidence type="ECO:0000313" key="2">
    <source>
        <dbReference type="EMBL" id="OAQ58780.1"/>
    </source>
</evidence>
<dbReference type="Pfam" id="PF00075">
    <property type="entry name" value="RNase_H"/>
    <property type="match status" value="1"/>
</dbReference>
<name>A0A179F0J6_PURLI</name>
<dbReference type="PANTHER" id="PTHR33481">
    <property type="entry name" value="REVERSE TRANSCRIPTASE"/>
    <property type="match status" value="1"/>
</dbReference>
<evidence type="ECO:0000259" key="1">
    <source>
        <dbReference type="PROSITE" id="PS50879"/>
    </source>
</evidence>
<sequence length="937" mass="105925">MKPNQQPSTSFDPIGAFSYYCSSRTLNNYRIVSYRIGRFQSAPWWTEECALAAAEYRAVRRVFPLGFCREVQLAKRSFQRVVRRVKRRYWRDLIDSFTDSASVFKAVRWLRSLGPFQPPPLQVEDTVYETRLDKANALRRATLERRTSQDDIADPWIPVITRRTIPFAQSVSLEEVRDATLRTDNTSPGSDNITVKMLRAVWHVIGKLVHKLYQGCLNVGHHPKPFREAEVVMIAKPGRRNLPEARAWRPISLLSCLGKGLERLIARRLAWASVHHGVLHPHKPAHCRKGPPSTSLPHWFTTSRRLSRLRHSPPEQAHPPAKATRLTSERRPLGWLAHARPISLCPLPGCRDPLVTAPMRTAARVTGLPHTLLALHGTDLPLAQPQRALRLCRRHPSRHVQELMEWGTVNAITFDPKKTEVMHFSRTKPRTAPPVFHGGVEKRPESAMRWLGIWLDSTLTFKTHVEKWTARAQKVAHHLQGMTNTNRGPPPSAVRRAVRACIEPQLLFGAEAWYPGMTCPRWTQPAKEGPSGIRHLIRRMDKSLHTAVRAILPIWKTTPLSARHRKAGIPPVSQLLESHRLRFAARLRSLDEAAIKLKYQLPRKPFRTRLRRTDELLPRCARPELLPRRFASDQPLQTASKEESATNFRDWLRSVAPRTAIVYSDGSLSLEGAAGYGYAIHLDGLTVLDGNGRLGPAEVFDAEAKGALEGLRAALRLSTPERIVVCLDNIAVATCLLGMPSDSSQNEFLEFQALAAEHGATEIRWIPGHTNIPGNEQADALAKAGTSQPEPADALPTLAYLRKVARRRPEDAFKAWWEASAPQQYRVLDLDATTGCPPELTLPRPLLHHLLAARTHHGDFAEYHERFNHDDARMTCSCGRQKEPKHLFYCRKIPPRHRMRLAPSPTAAFNRAIGRDFDQFVKVAKASSFFGTICPRH</sequence>
<dbReference type="PROSITE" id="PS50879">
    <property type="entry name" value="RNASE_H_1"/>
    <property type="match status" value="1"/>
</dbReference>
<keyword evidence="2" id="KW-0695">RNA-directed DNA polymerase</keyword>
<keyword evidence="2" id="KW-0808">Transferase</keyword>
<dbReference type="InterPro" id="IPR036397">
    <property type="entry name" value="RNaseH_sf"/>
</dbReference>
<keyword evidence="2" id="KW-0548">Nucleotidyltransferase</keyword>
<comment type="caution">
    <text evidence="2">The sequence shown here is derived from an EMBL/GenBank/DDBJ whole genome shotgun (WGS) entry which is preliminary data.</text>
</comment>
<evidence type="ECO:0000313" key="3">
    <source>
        <dbReference type="Proteomes" id="UP000078240"/>
    </source>
</evidence>
<organism evidence="2 3">
    <name type="scientific">Purpureocillium lilacinum</name>
    <name type="common">Paecilomyces lilacinus</name>
    <dbReference type="NCBI Taxonomy" id="33203"/>
    <lineage>
        <taxon>Eukaryota</taxon>
        <taxon>Fungi</taxon>
        <taxon>Dikarya</taxon>
        <taxon>Ascomycota</taxon>
        <taxon>Pezizomycotina</taxon>
        <taxon>Sordariomycetes</taxon>
        <taxon>Hypocreomycetidae</taxon>
        <taxon>Hypocreales</taxon>
        <taxon>Ophiocordycipitaceae</taxon>
        <taxon>Purpureocillium</taxon>
    </lineage>
</organism>
<dbReference type="GO" id="GO:0003964">
    <property type="term" value="F:RNA-directed DNA polymerase activity"/>
    <property type="evidence" value="ECO:0007669"/>
    <property type="project" value="UniProtKB-KW"/>
</dbReference>